<evidence type="ECO:0000313" key="1">
    <source>
        <dbReference type="EMBL" id="CAI5794886.1"/>
    </source>
</evidence>
<gene>
    <name evidence="1" type="ORF">PODLI_1B011687</name>
</gene>
<dbReference type="EMBL" id="OX395141">
    <property type="protein sequence ID" value="CAI5794886.1"/>
    <property type="molecule type" value="Genomic_DNA"/>
</dbReference>
<dbReference type="AlphaFoldDB" id="A0AA35LEJ4"/>
<sequence length="126" mass="13968">MANTTGFAAAVEFAFVSWKTGLPHFSSCKQAKDQIQQLRLERQPSLLVLPFGIWCGLDKKLSPLFVLCDQRSAAVSEEWAFTLQLERKAVNKQEVGIVPSRFLRGASQPVLIEGCYGSPTLGLNRQ</sequence>
<protein>
    <submittedName>
        <fullName evidence="1">EMAP like 3</fullName>
    </submittedName>
</protein>
<accession>A0AA35LEJ4</accession>
<organism evidence="1 2">
    <name type="scientific">Podarcis lilfordi</name>
    <name type="common">Lilford's wall lizard</name>
    <dbReference type="NCBI Taxonomy" id="74358"/>
    <lineage>
        <taxon>Eukaryota</taxon>
        <taxon>Metazoa</taxon>
        <taxon>Chordata</taxon>
        <taxon>Craniata</taxon>
        <taxon>Vertebrata</taxon>
        <taxon>Euteleostomi</taxon>
        <taxon>Lepidosauria</taxon>
        <taxon>Squamata</taxon>
        <taxon>Bifurcata</taxon>
        <taxon>Unidentata</taxon>
        <taxon>Episquamata</taxon>
        <taxon>Laterata</taxon>
        <taxon>Lacertibaenia</taxon>
        <taxon>Lacertidae</taxon>
        <taxon>Podarcis</taxon>
    </lineage>
</organism>
<evidence type="ECO:0000313" key="2">
    <source>
        <dbReference type="Proteomes" id="UP001178461"/>
    </source>
</evidence>
<dbReference type="Proteomes" id="UP001178461">
    <property type="component" value="Chromosome 15"/>
</dbReference>
<name>A0AA35LEJ4_9SAUR</name>
<proteinExistence type="predicted"/>
<keyword evidence="2" id="KW-1185">Reference proteome</keyword>
<reference evidence="1" key="1">
    <citation type="submission" date="2022-12" db="EMBL/GenBank/DDBJ databases">
        <authorList>
            <person name="Alioto T."/>
            <person name="Alioto T."/>
            <person name="Gomez Garrido J."/>
        </authorList>
    </citation>
    <scope>NUCLEOTIDE SEQUENCE</scope>
</reference>